<comment type="caution">
    <text evidence="3">The sequence shown here is derived from an EMBL/GenBank/DDBJ whole genome shotgun (WGS) entry which is preliminary data.</text>
</comment>
<evidence type="ECO:0000313" key="4">
    <source>
        <dbReference type="Proteomes" id="UP000886804"/>
    </source>
</evidence>
<reference evidence="3" key="2">
    <citation type="submission" date="2021-04" db="EMBL/GenBank/DDBJ databases">
        <authorList>
            <person name="Gilroy R."/>
        </authorList>
    </citation>
    <scope>NUCLEOTIDE SEQUENCE</scope>
    <source>
        <strain evidence="3">CHK188-4685</strain>
    </source>
</reference>
<proteinExistence type="predicted"/>
<dbReference type="InterPro" id="IPR036457">
    <property type="entry name" value="PPM-type-like_dom_sf"/>
</dbReference>
<gene>
    <name evidence="3" type="ORF">H9716_10905</name>
</gene>
<feature type="domain" description="PPM-type phosphatase" evidence="2">
    <location>
        <begin position="44"/>
        <end position="293"/>
    </location>
</feature>
<evidence type="ECO:0000259" key="2">
    <source>
        <dbReference type="PROSITE" id="PS51746"/>
    </source>
</evidence>
<accession>A0A9D2L9I2</accession>
<dbReference type="SUPFAM" id="SSF81606">
    <property type="entry name" value="PP2C-like"/>
    <property type="match status" value="1"/>
</dbReference>
<protein>
    <submittedName>
        <fullName evidence="3">Protein phosphatase 2C domain-containing protein</fullName>
    </submittedName>
</protein>
<feature type="compositionally biased region" description="Basic and acidic residues" evidence="1">
    <location>
        <begin position="32"/>
        <end position="41"/>
    </location>
</feature>
<dbReference type="InterPro" id="IPR001932">
    <property type="entry name" value="PPM-type_phosphatase-like_dom"/>
</dbReference>
<reference evidence="3" key="1">
    <citation type="journal article" date="2021" name="PeerJ">
        <title>Extensive microbial diversity within the chicken gut microbiome revealed by metagenomics and culture.</title>
        <authorList>
            <person name="Gilroy R."/>
            <person name="Ravi A."/>
            <person name="Getino M."/>
            <person name="Pursley I."/>
            <person name="Horton D.L."/>
            <person name="Alikhan N.F."/>
            <person name="Baker D."/>
            <person name="Gharbi K."/>
            <person name="Hall N."/>
            <person name="Watson M."/>
            <person name="Adriaenssens E.M."/>
            <person name="Foster-Nyarko E."/>
            <person name="Jarju S."/>
            <person name="Secka A."/>
            <person name="Antonio M."/>
            <person name="Oren A."/>
            <person name="Chaudhuri R.R."/>
            <person name="La Ragione R."/>
            <person name="Hildebrand F."/>
            <person name="Pallen M.J."/>
        </authorList>
    </citation>
    <scope>NUCLEOTIDE SEQUENCE</scope>
    <source>
        <strain evidence="3">CHK188-4685</strain>
    </source>
</reference>
<evidence type="ECO:0000313" key="3">
    <source>
        <dbReference type="EMBL" id="HJB08351.1"/>
    </source>
</evidence>
<dbReference type="Gene3D" id="3.60.40.10">
    <property type="entry name" value="PPM-type phosphatase domain"/>
    <property type="match status" value="1"/>
</dbReference>
<dbReference type="Pfam" id="PF13672">
    <property type="entry name" value="PP2C_2"/>
    <property type="match status" value="1"/>
</dbReference>
<dbReference type="SMART" id="SM00331">
    <property type="entry name" value="PP2C_SIG"/>
    <property type="match status" value="1"/>
</dbReference>
<feature type="region of interest" description="Disordered" evidence="1">
    <location>
        <begin position="1"/>
        <end position="60"/>
    </location>
</feature>
<dbReference type="Proteomes" id="UP000886804">
    <property type="component" value="Unassembled WGS sequence"/>
</dbReference>
<dbReference type="CDD" id="cd00143">
    <property type="entry name" value="PP2Cc"/>
    <property type="match status" value="1"/>
</dbReference>
<organism evidence="3 4">
    <name type="scientific">Candidatus Enterocloster faecavium</name>
    <dbReference type="NCBI Taxonomy" id="2838560"/>
    <lineage>
        <taxon>Bacteria</taxon>
        <taxon>Bacillati</taxon>
        <taxon>Bacillota</taxon>
        <taxon>Clostridia</taxon>
        <taxon>Lachnospirales</taxon>
        <taxon>Lachnospiraceae</taxon>
        <taxon>Enterocloster</taxon>
    </lineage>
</organism>
<feature type="compositionally biased region" description="Basic and acidic residues" evidence="1">
    <location>
        <begin position="7"/>
        <end position="24"/>
    </location>
</feature>
<name>A0A9D2L9I2_9FIRM</name>
<evidence type="ECO:0000256" key="1">
    <source>
        <dbReference type="SAM" id="MobiDB-lite"/>
    </source>
</evidence>
<dbReference type="EMBL" id="DWYS01000130">
    <property type="protein sequence ID" value="HJB08351.1"/>
    <property type="molecule type" value="Genomic_DNA"/>
</dbReference>
<sequence>MGLFDRLFGRREGQKPRPPKEEAVSRPAPQKETGRREEEPKPASSLLAGNIQGQGQREGQEDSFALFNSSDSARRKEQGLLAIVADGMGGMEDGKAASETAVEVFRQRFLQWDGREAVPEWLYRGAFAANDQIFCQSRGLSGTTLTAVHILGDDLYWLSVGDSAIFLKRGEGVFQLNREHTYLNQLYAKELEGDVICKERAENDEDARRLTSFIGIDHLKEVDLNLRPWKLKEGDVILLCSDGISGVLTMPELKEAMSLSPDEGCALLETMVLEKGIPEQDNYTGVMIACGSK</sequence>
<dbReference type="PROSITE" id="PS51746">
    <property type="entry name" value="PPM_2"/>
    <property type="match status" value="1"/>
</dbReference>
<dbReference type="SMART" id="SM00332">
    <property type="entry name" value="PP2Cc"/>
    <property type="match status" value="1"/>
</dbReference>
<dbReference type="AlphaFoldDB" id="A0A9D2L9I2"/>